<dbReference type="GO" id="GO:0006325">
    <property type="term" value="P:chromatin organization"/>
    <property type="evidence" value="ECO:0007669"/>
    <property type="project" value="UniProtKB-KW"/>
</dbReference>
<dbReference type="SMART" id="SM00884">
    <property type="entry name" value="Cullin_Nedd8"/>
    <property type="match status" value="1"/>
</dbReference>
<evidence type="ECO:0000313" key="31">
    <source>
        <dbReference type="Proteomes" id="UP001055219"/>
    </source>
</evidence>
<keyword evidence="15 25" id="KW-0067">ATP-binding</keyword>
<evidence type="ECO:0000256" key="8">
    <source>
        <dbReference type="ARBA" id="ARBA00022454"/>
    </source>
</evidence>
<dbReference type="Pfam" id="PF02259">
    <property type="entry name" value="FAT"/>
    <property type="match status" value="1"/>
</dbReference>
<dbReference type="SMART" id="SM00182">
    <property type="entry name" value="CULLIN"/>
    <property type="match status" value="1"/>
</dbReference>
<dbReference type="InterPro" id="IPR003151">
    <property type="entry name" value="PIK-rel_kinase_FAT"/>
</dbReference>
<keyword evidence="19 25" id="KW-0539">Nucleus</keyword>
<dbReference type="PROSITE" id="PS50290">
    <property type="entry name" value="PI3_4_KINASE_3"/>
    <property type="match status" value="1"/>
</dbReference>
<dbReference type="Pfam" id="PF11640">
    <property type="entry name" value="TAN"/>
    <property type="match status" value="1"/>
</dbReference>
<comment type="similarity">
    <text evidence="4 25">Belongs to the PI3/PI4-kinase family. ATM subfamily.</text>
</comment>
<dbReference type="InterPro" id="IPR016159">
    <property type="entry name" value="Cullin_repeat-like_dom_sf"/>
</dbReference>
<dbReference type="InterPro" id="IPR038980">
    <property type="entry name" value="ATM_plant"/>
</dbReference>
<comment type="catalytic activity">
    <reaction evidence="22">
        <text>L-seryl-[protein] + ATP = O-phospho-L-seryl-[protein] + ADP + H(+)</text>
        <dbReference type="Rhea" id="RHEA:17989"/>
        <dbReference type="Rhea" id="RHEA-COMP:9863"/>
        <dbReference type="Rhea" id="RHEA-COMP:11604"/>
        <dbReference type="ChEBI" id="CHEBI:15378"/>
        <dbReference type="ChEBI" id="CHEBI:29999"/>
        <dbReference type="ChEBI" id="CHEBI:30616"/>
        <dbReference type="ChEBI" id="CHEBI:83421"/>
        <dbReference type="ChEBI" id="CHEBI:456216"/>
        <dbReference type="EC" id="2.7.11.1"/>
    </reaction>
</comment>
<dbReference type="Gene3D" id="1.10.1070.11">
    <property type="entry name" value="Phosphatidylinositol 3-/4-kinase, catalytic domain"/>
    <property type="match status" value="1"/>
</dbReference>
<evidence type="ECO:0000256" key="2">
    <source>
        <dbReference type="ARBA" id="ARBA00004574"/>
    </source>
</evidence>
<dbReference type="SMART" id="SM01342">
    <property type="entry name" value="TAN"/>
    <property type="match status" value="1"/>
</dbReference>
<dbReference type="Gene3D" id="3.30.230.130">
    <property type="entry name" value="Cullin, Chain C, Domain 2"/>
    <property type="match status" value="1"/>
</dbReference>
<dbReference type="InterPro" id="IPR044107">
    <property type="entry name" value="PIKKc_ATM"/>
</dbReference>
<dbReference type="GO" id="GO:0006511">
    <property type="term" value="P:ubiquitin-dependent protein catabolic process"/>
    <property type="evidence" value="ECO:0007669"/>
    <property type="project" value="InterPro"/>
</dbReference>
<dbReference type="Gene3D" id="3.30.1010.10">
    <property type="entry name" value="Phosphatidylinositol 3-kinase Catalytic Subunit, Chain A, domain 4"/>
    <property type="match status" value="1"/>
</dbReference>
<dbReference type="InterPro" id="IPR000403">
    <property type="entry name" value="PI3/4_kinase_cat_dom"/>
</dbReference>
<evidence type="ECO:0000256" key="5">
    <source>
        <dbReference type="ARBA" id="ARBA00011370"/>
    </source>
</evidence>
<evidence type="ECO:0000259" key="28">
    <source>
        <dbReference type="PROSITE" id="PS50290"/>
    </source>
</evidence>
<dbReference type="GO" id="GO:0035556">
    <property type="term" value="P:intracellular signal transduction"/>
    <property type="evidence" value="ECO:0007669"/>
    <property type="project" value="UniProtKB-ARBA"/>
</dbReference>
<dbReference type="FunFam" id="3.30.1010.10:FF:000019">
    <property type="entry name" value="Serine/threonine-protein kinase Tel1"/>
    <property type="match status" value="1"/>
</dbReference>
<comment type="subunit">
    <text evidence="5">Associates with DNA double-strand breaks.</text>
</comment>
<dbReference type="GO" id="GO:0000781">
    <property type="term" value="C:chromosome, telomeric region"/>
    <property type="evidence" value="ECO:0007669"/>
    <property type="project" value="UniProtKB-SubCell"/>
</dbReference>
<evidence type="ECO:0000256" key="7">
    <source>
        <dbReference type="ARBA" id="ARBA00014619"/>
    </source>
</evidence>
<evidence type="ECO:0000256" key="26">
    <source>
        <dbReference type="SAM" id="MobiDB-lite"/>
    </source>
</evidence>
<dbReference type="InterPro" id="IPR011009">
    <property type="entry name" value="Kinase-like_dom_sf"/>
</dbReference>
<evidence type="ECO:0000256" key="10">
    <source>
        <dbReference type="ARBA" id="ARBA00022527"/>
    </source>
</evidence>
<dbReference type="PANTHER" id="PTHR37079:SF4">
    <property type="entry name" value="SERINE_THREONINE-PROTEIN KINASE ATM"/>
    <property type="match status" value="1"/>
</dbReference>
<dbReference type="EC" id="2.7.11.1" evidence="6 25"/>
<evidence type="ECO:0000256" key="16">
    <source>
        <dbReference type="ARBA" id="ARBA00022843"/>
    </source>
</evidence>
<evidence type="ECO:0000259" key="29">
    <source>
        <dbReference type="PROSITE" id="PS51189"/>
    </source>
</evidence>
<keyword evidence="17 25" id="KW-0156">Chromatin regulator</keyword>
<dbReference type="SUPFAM" id="SSF46785">
    <property type="entry name" value="Winged helix' DNA-binding domain"/>
    <property type="match status" value="1"/>
</dbReference>
<dbReference type="PROSITE" id="PS00916">
    <property type="entry name" value="PI3_4_KINASE_2"/>
    <property type="match status" value="1"/>
</dbReference>
<evidence type="ECO:0000259" key="27">
    <source>
        <dbReference type="PROSITE" id="PS50069"/>
    </source>
</evidence>
<sequence>MLDPQNRTANLDPIKDRGYRDILETFFNFVLEQKHVFYGVTKSKAPQAGPRLEKCADAVKKTVSRCLLKLGTKSVLSIVAHITEILHRSNGGYVEPLVSGYVKTLAILLSRNACVELLVRKEDGIHWDSCVDLVLGLASYYLPEHQSNVSNRASPAPGTGTMRMSGKSTASTQSQKLSSQGENDAMGRLRSTFEALLDLLKVGNAPVMRRSQEVVELTVRTLNARSFSLGTLQSTCFSIINTVFPVYQTEAFEEAISLVHDLVPLMSFWWRAEKVSQDELIRSLRNEILRSIFLVQHHLEYIALRREDAEFPVMLEEVAQPLWREYSKRGETFRLQMQDITFSVSELAANHLQNSLFGLRPHNIEGESYWALVQNLAILESLLSKRQHASPARDSDDDDDDKPRKRQKTSVPASRLRSQLRSRDIGIRRTALQVIPFVVGSGSLTDPEITDLLEELLILGTDKDAIIASWALVACASCGLRQNAVQVQQATWRYVWHMAVRLVSLPPTSRAACVVLSTILTGNYLPYHEISEHINHIVTTADVSGPAVLSDASLALMLQLFHVRNVRLPSASQATSGHIIRWVFLRWNPGELGYASSHSLHSQTGQFVNLLRACCGEGPVSFGHPLASVGGRLSETWMAQQIMTPFIRYLLLLDDREDQAKNKATIVPAEQAQRSDTGSFYPSRKLVLELLTPRLEDLNELCTAWTKKASDGGVQISLEKFQSLLAAVMVGSALLPQISDLNSTQSATIGSSVLGLAEKSLNVALESIEPQVFVEATLRLARPCIPKLKSDIISDYYVHHRGLLNLLAKIYDLLYKRQATDKSVSNVDLMEVDEEFESQDSGTADASTQSVVPRRTEELRLDSACYYVDTKYRLQLLNIVEKDEGLIGVLPDGLVDTLLAASDEELLMSSNFILEAFRSNLTLSADTARDVVHRLGDIVARLEYQSSEVALSTCIDVINGCHDIWLQSSGDLRQSIGDMYNHFVVVSLRMNGFSPAGYISMVGLLLTLLRAEPDYATNAGLESCRTSLLYILANAPLKAKCFIADHIADVFGLYILKLHDEVFIDVLNNLPSNSRNIAGIAFRLQVLSRLACRWPTLLRRCTYHIFETPGKITSSLKHANICLRDIAQHLALASPTELFRLFSRQLLYTWLDSELIEDIPYDIFGYSSLSELLCDAQGEALGLMIMRGQVDMSKELARHVRKSEADLVKSNFHTALAYSMIYGDSSGGDDQGLGESLIEQAIGKKGMAEARYESFADIVALFIDVIDQDNLIEKTLLKHGDFAYAGKIMAKIKSLSHSSASLPPNQQPTFRARFLPFEIQRLCESTIFDFREIWTPPLVLSVSRKLLNTVHPALGSLHACSVIRKVRILVCLAGPVALESYVIEMLLSSMGAFLVDSECADDALGISQYLLSEGSAYLRLVPSFLAGYALSTLASLRVFLESNQASTTQEEQFKATMSRAKAFHSWFADYLGKYDSKAFDGSNQRKGFYAITSAAASIRSSGNAEKGTSESKLLLEILRDGRSASQLLNEASRRSAITILSNDFSFPTEMNRDVIDTDEEAIFLSTPIWKSSQASALSDPYLAWAGRAVGRSFSASGNIPLDVIRETRLTEYRRLSHELESSEMGLLTLLQQLTSSSVSATAGLAEAALRNTISQAIQQGDESLLVACQMCLREPLFLASQWGNYRSPPSELKKAQDPRNELIWTSDIASPNWAQECSVYLCQSATNSILLPNLIPIFSTVRGFAEEAFPFLLHLVLYLQLDQQQSIRKAFSGSMRQWLSGPHPDSIPNQTLLLNSVLYLRTQPYPKESSMADRSYWLDVDLTQAASVACACGMYRSALLLVESIPPDTGRASRRSSAAAPQITGIDDTLLTIFENIDDPDAYYGLPEEPSLAKVLSRVEYENEGTKSLAFRGAQYDTHLRQRDAMANDDAQHIVNALNTLGLAGLSHSVLQTLQSSGAAPSSLRNTFTTAQRLESWNLPAPTQSDHSAVVVYKAYQAMSQAIGPQVVRSTIYEGFERTMRALATSGARAAHIRKHLSALAALTELDDVMNVSDSAEFDFMLRKFQDRREWMKSGLYEDVSQILSCRGTTMSMMSQHTNLLQNAKISVADFRAMQVKSLLVSASIYRDYRAKQESTNVATTLMSLIPICAEQGLQVDAAIKMEVANSLWDHGEMSTSIRMLQGIDQDSSLKSQSVAVSRSDLLSKIGHHVSVARLEKPGDIQKNYLEPALKELKGLTDGPSAGTVYHQFALFCDGQLQDPAGLEDLARLQSLRQAKSDEVAGLQSLVSSTRDSQLKNRYNHVLSKEKQWLHLDEQELRRVEQTRSEFVRLSLENYLLSLMASDEHNNDALRFIALWLERSAEDKTNKAVSKFLEQVPTRKFAALMNQLSSRLQSTDSMFQKLLSDLVYRICIDHPYHGMYQVWSGTKVKTNTKDEVAMQRWKANERVAQRIGTNESAAGVWLAIDKTSKYYHLLAMDKNTTKYKPGAKINLKDSPAAQNLINALNKYRIPPPTMHMELSPTMDYSNVPIIAKLEPQMTIASGVSAPKIITAVGTNGVRYKQLVKGGHDDLRQDAIMEQVFAAVSSLLKLHRATQQRNLQVRTYKVLPLTASSGLIEFVPSTIPLHEFLMPAHERYYPKDYKGNQCRREIYGVQGNRTESRIATYRKVTDRFHPVMRYFFMEHFLDPDDWFAKRLAYTRTTAAISMLGHILGLGDRHGHNILLDTKSGEVVHIDLGVAFEAGRILPVPEMVPFRLTRDIVDGMGITKTEGVFRRCCEFTLDALREEQYSIMTILDVLRYDPLYTWTISPLRLARLQKSRHNEDASVDETQPSETDDRKRGKAGGDVNEPTEADRALEVVRKKLSKTLSVTATVNDLINQAMDEGNLAVLYSAPAPTSPRRRPRLDSSPASTSKRPKHTAAPMATTQPGMRPMKMANQGHEQAFEPYKGIKRLTIKNLKPASSGKANAGVEEYYTRALGDIDKTLQAVFVGDKPPVPYERLYREVEDLCRRGDAEEVTKVLKTRMDTHISKIVLQRVNTEGRNSDIETAESLVEEWKQWNTQMTLIRSLFSFVDRTYLLANRQRLSSINDMTIHHFKKMAFATEMSPGRRLVNAMCQIIDDDRRSREFDGSLLRDSMRMLYILGVYTKHFEPVFLQKSSPYFTEFGQRYGTAKLEAYIKACEDLLRKEHYRCLLYNIDSATEKQLMDAAHAILIDDYTDKLLDRAELDKLLDAKDMESMKGLYGMLRLSNIQTKLRDPWEAYIGDTGAKIIGDKERGDEMVVRLLDLRRSLEVMIRDAFGADDIFLRGMREAFGKVMNSNAVAAMWSTKTSKVGEMLAKHIDMLLKGGLKAIPASLLSDQQDRATAQKEGQSSTADEDAELDRQLDQALELFRFIEGKDTFEAFYKKDLARRLLMGRSASQDAERSMLTKLRSECGANFTHNLEQMFKDQELAKDEMDSFKSYCSHNEERQSPIDLSVMVLSSAAWPSYPDVRLSLPDEVATQTERFIIFYENKHSGRKLNWKHSLAHCTLAAKFPKGGKKELMVSAYQAVILLLFNPVAADGALTYEQMQKGSGLSGSDLDRTLQSLACGKVRVLRKHPQGRDVNPTDTFTFNKAFTDPRIRIKINQIQQKETKEENKATHERVAQDRRFETQAAIVRIMKSRKKMTHPELQAEVITMTRKRGSVEPAQIKKEIESLMEKEYLERDGNSYVYVS</sequence>
<dbReference type="RefSeq" id="XP_051359877.1">
    <property type="nucleotide sequence ID" value="XM_051509102.1"/>
</dbReference>
<dbReference type="InterPro" id="IPR036940">
    <property type="entry name" value="PI3/4_kinase_cat_sf"/>
</dbReference>
<dbReference type="SUPFAM" id="SSF56112">
    <property type="entry name" value="Protein kinase-like (PK-like)"/>
    <property type="match status" value="1"/>
</dbReference>
<dbReference type="PROSITE" id="PS00915">
    <property type="entry name" value="PI3_4_KINASE_1"/>
    <property type="match status" value="1"/>
</dbReference>
<dbReference type="GO" id="GO:0005524">
    <property type="term" value="F:ATP binding"/>
    <property type="evidence" value="ECO:0007669"/>
    <property type="project" value="UniProtKB-KW"/>
</dbReference>
<evidence type="ECO:0000256" key="25">
    <source>
        <dbReference type="RuleBase" id="RU365027"/>
    </source>
</evidence>
<evidence type="ECO:0000256" key="14">
    <source>
        <dbReference type="ARBA" id="ARBA00022777"/>
    </source>
</evidence>
<evidence type="ECO:0000256" key="1">
    <source>
        <dbReference type="ARBA" id="ARBA00004123"/>
    </source>
</evidence>
<comment type="function">
    <text evidence="20 25">Serine/threonine protein kinase which activates checkpoint signaling upon genotoxic stresses such as ionizing radiation (IR), ultraviolet light (UV), or DNA replication stalling, thereby acting as a DNA damage sensor. Recognizes the substrate consensus sequence [ST]-Q. Phosphorylates histone H2A to form H2AS128ph (gamma-H2A) at sites of DNA damage, involved in the regulation of DNA damage response mechanism. Required for the control of telomere length and genome stability.</text>
</comment>
<keyword evidence="13 25" id="KW-0227">DNA damage</keyword>
<dbReference type="InterPro" id="IPR021668">
    <property type="entry name" value="TAN"/>
</dbReference>
<protein>
    <recommendedName>
        <fullName evidence="7 25">Serine/threonine-protein kinase Tel1</fullName>
        <ecNumber evidence="6 25">2.7.11.1</ecNumber>
    </recommendedName>
</protein>
<keyword evidence="16" id="KW-0832">Ubl conjugation</keyword>
<evidence type="ECO:0000256" key="22">
    <source>
        <dbReference type="ARBA" id="ARBA00048679"/>
    </source>
</evidence>
<comment type="subcellular location">
    <subcellularLocation>
        <location evidence="2 25">Chromosome</location>
        <location evidence="2 25">Telomere</location>
    </subcellularLocation>
    <subcellularLocation>
        <location evidence="1 25">Nucleus</location>
    </subcellularLocation>
</comment>
<dbReference type="Pfam" id="PF00454">
    <property type="entry name" value="PI3_PI4_kinase"/>
    <property type="match status" value="1"/>
</dbReference>
<dbReference type="FunFam" id="1.10.10.10:FF:000014">
    <property type="entry name" value="Cullin 1"/>
    <property type="match status" value="1"/>
</dbReference>
<reference evidence="30" key="1">
    <citation type="journal article" date="2021" name="J Fungi (Basel)">
        <title>Genomic and Metabolomic Analyses of the Marine Fungus Emericellopsis cladophorae: Insights into Saltwater Adaptability Mechanisms and Its Biosynthetic Potential.</title>
        <authorList>
            <person name="Goncalves M.F.M."/>
            <person name="Hilario S."/>
            <person name="Van de Peer Y."/>
            <person name="Esteves A.C."/>
            <person name="Alves A."/>
        </authorList>
    </citation>
    <scope>NUCLEOTIDE SEQUENCE</scope>
    <source>
        <strain evidence="30">MUM 19.33</strain>
    </source>
</reference>
<dbReference type="GO" id="GO:0004674">
    <property type="term" value="F:protein serine/threonine kinase activity"/>
    <property type="evidence" value="ECO:0007669"/>
    <property type="project" value="UniProtKB-KW"/>
</dbReference>
<comment type="catalytic activity">
    <reaction evidence="21 25">
        <text>L-threonyl-[protein] + ATP = O-phospho-L-threonyl-[protein] + ADP + H(+)</text>
        <dbReference type="Rhea" id="RHEA:46608"/>
        <dbReference type="Rhea" id="RHEA-COMP:11060"/>
        <dbReference type="Rhea" id="RHEA-COMP:11605"/>
        <dbReference type="ChEBI" id="CHEBI:15378"/>
        <dbReference type="ChEBI" id="CHEBI:30013"/>
        <dbReference type="ChEBI" id="CHEBI:30616"/>
        <dbReference type="ChEBI" id="CHEBI:61977"/>
        <dbReference type="ChEBI" id="CHEBI:456216"/>
        <dbReference type="EC" id="2.7.11.1"/>
    </reaction>
</comment>
<dbReference type="Pfam" id="PF02260">
    <property type="entry name" value="FATC"/>
    <property type="match status" value="1"/>
</dbReference>
<evidence type="ECO:0000256" key="3">
    <source>
        <dbReference type="ARBA" id="ARBA00006019"/>
    </source>
</evidence>
<evidence type="ECO:0000256" key="15">
    <source>
        <dbReference type="ARBA" id="ARBA00022840"/>
    </source>
</evidence>
<evidence type="ECO:0000256" key="6">
    <source>
        <dbReference type="ARBA" id="ARBA00012513"/>
    </source>
</evidence>
<evidence type="ECO:0000256" key="4">
    <source>
        <dbReference type="ARBA" id="ARBA00010769"/>
    </source>
</evidence>
<dbReference type="InterPro" id="IPR036317">
    <property type="entry name" value="Cullin_homology_sf"/>
</dbReference>
<feature type="region of interest" description="Disordered" evidence="26">
    <location>
        <begin position="2890"/>
        <end position="2929"/>
    </location>
</feature>
<dbReference type="GeneID" id="75831003"/>
<dbReference type="InterPro" id="IPR036390">
    <property type="entry name" value="WH_DNA-bd_sf"/>
</dbReference>
<dbReference type="SMART" id="SM00146">
    <property type="entry name" value="PI3Kc"/>
    <property type="match status" value="1"/>
</dbReference>
<dbReference type="CDD" id="cd05171">
    <property type="entry name" value="PIKKc_ATM"/>
    <property type="match status" value="1"/>
</dbReference>
<keyword evidence="12 25" id="KW-0547">Nucleotide-binding</keyword>
<evidence type="ECO:0000256" key="20">
    <source>
        <dbReference type="ARBA" id="ARBA00025079"/>
    </source>
</evidence>
<dbReference type="Pfam" id="PF10557">
    <property type="entry name" value="Cullin_Nedd8"/>
    <property type="match status" value="1"/>
</dbReference>
<dbReference type="InterPro" id="IPR036388">
    <property type="entry name" value="WH-like_DNA-bd_sf"/>
</dbReference>
<reference evidence="30" key="2">
    <citation type="submission" date="2022-07" db="EMBL/GenBank/DDBJ databases">
        <authorList>
            <person name="Goncalves M.F.M."/>
            <person name="Hilario S."/>
            <person name="Van De Peer Y."/>
            <person name="Esteves A.C."/>
            <person name="Alves A."/>
        </authorList>
    </citation>
    <scope>NUCLEOTIDE SEQUENCE</scope>
    <source>
        <strain evidence="30">MUM 19.33</strain>
    </source>
</reference>
<dbReference type="EMBL" id="JAGIXG020000054">
    <property type="protein sequence ID" value="KAI6779021.1"/>
    <property type="molecule type" value="Genomic_DNA"/>
</dbReference>
<feature type="region of interest" description="Disordered" evidence="26">
    <location>
        <begin position="148"/>
        <end position="183"/>
    </location>
</feature>
<dbReference type="PANTHER" id="PTHR37079">
    <property type="entry name" value="SERINE/THREONINE-PROTEIN KINASE ATM"/>
    <property type="match status" value="1"/>
</dbReference>
<dbReference type="InterPro" id="IPR016158">
    <property type="entry name" value="Cullin_homology"/>
</dbReference>
<comment type="similarity">
    <text evidence="3 23 24">Belongs to the cullin family.</text>
</comment>
<dbReference type="Gene3D" id="1.10.10.10">
    <property type="entry name" value="Winged helix-like DNA-binding domain superfamily/Winged helix DNA-binding domain"/>
    <property type="match status" value="1"/>
</dbReference>
<dbReference type="SUPFAM" id="SSF74788">
    <property type="entry name" value="Cullin repeat-like"/>
    <property type="match status" value="1"/>
</dbReference>
<evidence type="ECO:0000256" key="9">
    <source>
        <dbReference type="ARBA" id="ARBA00022499"/>
    </source>
</evidence>
<dbReference type="Pfam" id="PF26557">
    <property type="entry name" value="Cullin_AB"/>
    <property type="match status" value="1"/>
</dbReference>
<feature type="region of interest" description="Disordered" evidence="26">
    <location>
        <begin position="389"/>
        <end position="419"/>
    </location>
</feature>
<feature type="region of interest" description="Disordered" evidence="26">
    <location>
        <begin position="3358"/>
        <end position="3378"/>
    </location>
</feature>
<dbReference type="Proteomes" id="UP001055219">
    <property type="component" value="Unassembled WGS sequence"/>
</dbReference>
<dbReference type="InterPro" id="IPR003152">
    <property type="entry name" value="FATC_dom"/>
</dbReference>
<feature type="compositionally biased region" description="Polar residues" evidence="26">
    <location>
        <begin position="166"/>
        <end position="182"/>
    </location>
</feature>
<evidence type="ECO:0000256" key="24">
    <source>
        <dbReference type="RuleBase" id="RU003829"/>
    </source>
</evidence>
<evidence type="ECO:0000256" key="12">
    <source>
        <dbReference type="ARBA" id="ARBA00022741"/>
    </source>
</evidence>
<feature type="domain" description="PI3K/PI4K catalytic" evidence="28">
    <location>
        <begin position="2533"/>
        <end position="2846"/>
    </location>
</feature>
<evidence type="ECO:0000313" key="30">
    <source>
        <dbReference type="EMBL" id="KAI6779021.1"/>
    </source>
</evidence>
<dbReference type="GO" id="GO:0005634">
    <property type="term" value="C:nucleus"/>
    <property type="evidence" value="ECO:0007669"/>
    <property type="project" value="UniProtKB-SubCell"/>
</dbReference>
<dbReference type="InterPro" id="IPR018936">
    <property type="entry name" value="PI3/4_kinase_CS"/>
</dbReference>
<evidence type="ECO:0000256" key="19">
    <source>
        <dbReference type="ARBA" id="ARBA00023242"/>
    </source>
</evidence>
<dbReference type="InterPro" id="IPR014009">
    <property type="entry name" value="PIK_FAT"/>
</dbReference>
<feature type="region of interest" description="Disordered" evidence="26">
    <location>
        <begin position="2816"/>
        <end position="2852"/>
    </location>
</feature>
<dbReference type="GO" id="GO:0031625">
    <property type="term" value="F:ubiquitin protein ligase binding"/>
    <property type="evidence" value="ECO:0007669"/>
    <property type="project" value="InterPro"/>
</dbReference>
<keyword evidence="9" id="KW-1017">Isopeptide bond</keyword>
<keyword evidence="8 25" id="KW-0158">Chromosome</keyword>
<accession>A0A9P9XWA5</accession>
<name>A0A9P9XWA5_9HYPO</name>
<dbReference type="InterPro" id="IPR019559">
    <property type="entry name" value="Cullin_neddylation_domain"/>
</dbReference>
<gene>
    <name evidence="30" type="ORF">J7T54_004517</name>
</gene>
<dbReference type="OrthoDB" id="381190at2759"/>
<dbReference type="Pfam" id="PF00888">
    <property type="entry name" value="Cullin"/>
    <property type="match status" value="1"/>
</dbReference>
<evidence type="ECO:0000256" key="18">
    <source>
        <dbReference type="ARBA" id="ARBA00022895"/>
    </source>
</evidence>
<dbReference type="FunFam" id="1.20.1310.10:FF:000031">
    <property type="entry name" value="Ubiquitin ligase subunit CulD"/>
    <property type="match status" value="1"/>
</dbReference>
<evidence type="ECO:0000256" key="13">
    <source>
        <dbReference type="ARBA" id="ARBA00022763"/>
    </source>
</evidence>
<dbReference type="PROSITE" id="PS51189">
    <property type="entry name" value="FAT"/>
    <property type="match status" value="1"/>
</dbReference>
<keyword evidence="18 25" id="KW-0779">Telomere</keyword>
<proteinExistence type="inferred from homology"/>
<keyword evidence="31" id="KW-1185">Reference proteome</keyword>
<dbReference type="SUPFAM" id="SSF75632">
    <property type="entry name" value="Cullin homology domain"/>
    <property type="match status" value="1"/>
</dbReference>
<evidence type="ECO:0000256" key="17">
    <source>
        <dbReference type="ARBA" id="ARBA00022853"/>
    </source>
</evidence>
<keyword evidence="14 25" id="KW-0418">Kinase</keyword>
<keyword evidence="11 25" id="KW-0808">Transferase</keyword>
<organism evidence="30 31">
    <name type="scientific">Emericellopsis cladophorae</name>
    <dbReference type="NCBI Taxonomy" id="2686198"/>
    <lineage>
        <taxon>Eukaryota</taxon>
        <taxon>Fungi</taxon>
        <taxon>Dikarya</taxon>
        <taxon>Ascomycota</taxon>
        <taxon>Pezizomycotina</taxon>
        <taxon>Sordariomycetes</taxon>
        <taxon>Hypocreomycetidae</taxon>
        <taxon>Hypocreales</taxon>
        <taxon>Bionectriaceae</taxon>
        <taxon>Emericellopsis</taxon>
    </lineage>
</organism>
<evidence type="ECO:0000256" key="23">
    <source>
        <dbReference type="PROSITE-ProRule" id="PRU00330"/>
    </source>
</evidence>
<dbReference type="PROSITE" id="PS50069">
    <property type="entry name" value="CULLIN_2"/>
    <property type="match status" value="1"/>
</dbReference>
<feature type="domain" description="FAT" evidence="29">
    <location>
        <begin position="1824"/>
        <end position="2428"/>
    </location>
</feature>
<dbReference type="Gene3D" id="1.20.1310.10">
    <property type="entry name" value="Cullin Repeats"/>
    <property type="match status" value="4"/>
</dbReference>
<dbReference type="InterPro" id="IPR059120">
    <property type="entry name" value="Cullin-like_AB"/>
</dbReference>
<feature type="domain" description="Cullin family profile" evidence="27">
    <location>
        <begin position="3330"/>
        <end position="3587"/>
    </location>
</feature>
<evidence type="ECO:0000256" key="11">
    <source>
        <dbReference type="ARBA" id="ARBA00022679"/>
    </source>
</evidence>
<evidence type="ECO:0000256" key="21">
    <source>
        <dbReference type="ARBA" id="ARBA00047899"/>
    </source>
</evidence>
<dbReference type="GO" id="GO:0006281">
    <property type="term" value="P:DNA repair"/>
    <property type="evidence" value="ECO:0007669"/>
    <property type="project" value="InterPro"/>
</dbReference>
<feature type="compositionally biased region" description="Polar residues" evidence="26">
    <location>
        <begin position="409"/>
        <end position="419"/>
    </location>
</feature>
<keyword evidence="10 25" id="KW-0723">Serine/threonine-protein kinase</keyword>
<dbReference type="InterPro" id="IPR001373">
    <property type="entry name" value="Cullin_N"/>
</dbReference>
<comment type="caution">
    <text evidence="30">The sequence shown here is derived from an EMBL/GenBank/DDBJ whole genome shotgun (WGS) entry which is preliminary data.</text>
</comment>